<dbReference type="Gene3D" id="2.40.420.20">
    <property type="match status" value="1"/>
</dbReference>
<keyword evidence="2" id="KW-0175">Coiled coil</keyword>
<evidence type="ECO:0000313" key="4">
    <source>
        <dbReference type="EMBL" id="WXA98800.1"/>
    </source>
</evidence>
<dbReference type="PANTHER" id="PTHR30469:SF33">
    <property type="entry name" value="SLR1207 PROTEIN"/>
    <property type="match status" value="1"/>
</dbReference>
<organism evidence="4 5">
    <name type="scientific">Pendulispora brunnea</name>
    <dbReference type="NCBI Taxonomy" id="2905690"/>
    <lineage>
        <taxon>Bacteria</taxon>
        <taxon>Pseudomonadati</taxon>
        <taxon>Myxococcota</taxon>
        <taxon>Myxococcia</taxon>
        <taxon>Myxococcales</taxon>
        <taxon>Sorangiineae</taxon>
        <taxon>Pendulisporaceae</taxon>
        <taxon>Pendulispora</taxon>
    </lineage>
</organism>
<sequence>MMRRIIPLTLVLGVFVAFGGTLAFLYRKSQPKPSPYQIVKPQITTIVKTVVAPGAIVPRREVVLKPRISGIVKKLYVEPGREVDARALVAKILVIPNMVNLNAAESRVAEAELNLANAAREFERFRALAEQSVASDRDLSQRKLTLDLKAQEVAAARNNLQLVEAGATRSAGKVGNLVTSTVSGTVLDIPVKEGSSVIEANTFNEGTTIAVVADMKDLIFEGHVDESEVGKVEVGMPVTISVGAVGNETLSGNVEYISPKGKEKDGTMEFAIRTSVTNKASIVLRANYSANAEIILERHEQVLAINEGAVRFEQGQTFVEVEIEPNHFERRTVKLGLSDGLLVEVISGLEKELRIKKQEPEKNNSS</sequence>
<comment type="similarity">
    <text evidence="1">Belongs to the membrane fusion protein (MFP) (TC 8.A.1) family.</text>
</comment>
<keyword evidence="5" id="KW-1185">Reference proteome</keyword>
<dbReference type="PANTHER" id="PTHR30469">
    <property type="entry name" value="MULTIDRUG RESISTANCE PROTEIN MDTA"/>
    <property type="match status" value="1"/>
</dbReference>
<protein>
    <submittedName>
        <fullName evidence="4">Efflux RND transporter periplasmic adaptor subunit</fullName>
    </submittedName>
</protein>
<gene>
    <name evidence="4" type="ORF">LZC95_18480</name>
</gene>
<dbReference type="InterPro" id="IPR058792">
    <property type="entry name" value="Beta-barrel_RND_2"/>
</dbReference>
<dbReference type="SUPFAM" id="SSF111369">
    <property type="entry name" value="HlyD-like secretion proteins"/>
    <property type="match status" value="1"/>
</dbReference>
<dbReference type="Gene3D" id="2.40.30.170">
    <property type="match status" value="1"/>
</dbReference>
<name>A0ABZ2KMG2_9BACT</name>
<accession>A0ABZ2KMG2</accession>
<dbReference type="RefSeq" id="WP_394849420.1">
    <property type="nucleotide sequence ID" value="NZ_CP089982.1"/>
</dbReference>
<dbReference type="EMBL" id="CP089982">
    <property type="protein sequence ID" value="WXA98800.1"/>
    <property type="molecule type" value="Genomic_DNA"/>
</dbReference>
<feature type="coiled-coil region" evidence="2">
    <location>
        <begin position="101"/>
        <end position="128"/>
    </location>
</feature>
<dbReference type="Gene3D" id="2.40.50.100">
    <property type="match status" value="1"/>
</dbReference>
<feature type="domain" description="CusB-like beta-barrel" evidence="3">
    <location>
        <begin position="223"/>
        <end position="292"/>
    </location>
</feature>
<reference evidence="4 5" key="1">
    <citation type="submission" date="2021-12" db="EMBL/GenBank/DDBJ databases">
        <title>Discovery of the Pendulisporaceae a myxobacterial family with distinct sporulation behavior and unique specialized metabolism.</title>
        <authorList>
            <person name="Garcia R."/>
            <person name="Popoff A."/>
            <person name="Bader C.D."/>
            <person name="Loehr J."/>
            <person name="Walesch S."/>
            <person name="Walt C."/>
            <person name="Boldt J."/>
            <person name="Bunk B."/>
            <person name="Haeckl F.J.F.P.J."/>
            <person name="Gunesch A.P."/>
            <person name="Birkelbach J."/>
            <person name="Nuebel U."/>
            <person name="Pietschmann T."/>
            <person name="Bach T."/>
            <person name="Mueller R."/>
        </authorList>
    </citation>
    <scope>NUCLEOTIDE SEQUENCE [LARGE SCALE GENOMIC DNA]</scope>
    <source>
        <strain evidence="4 5">MSr12523</strain>
    </source>
</reference>
<evidence type="ECO:0000259" key="3">
    <source>
        <dbReference type="Pfam" id="PF25954"/>
    </source>
</evidence>
<evidence type="ECO:0000256" key="2">
    <source>
        <dbReference type="SAM" id="Coils"/>
    </source>
</evidence>
<dbReference type="Proteomes" id="UP001379533">
    <property type="component" value="Chromosome"/>
</dbReference>
<dbReference type="Gene3D" id="1.10.287.470">
    <property type="entry name" value="Helix hairpin bin"/>
    <property type="match status" value="1"/>
</dbReference>
<evidence type="ECO:0000256" key="1">
    <source>
        <dbReference type="ARBA" id="ARBA00009477"/>
    </source>
</evidence>
<dbReference type="Pfam" id="PF25954">
    <property type="entry name" value="Beta-barrel_RND_2"/>
    <property type="match status" value="1"/>
</dbReference>
<dbReference type="InterPro" id="IPR006143">
    <property type="entry name" value="RND_pump_MFP"/>
</dbReference>
<evidence type="ECO:0000313" key="5">
    <source>
        <dbReference type="Proteomes" id="UP001379533"/>
    </source>
</evidence>
<dbReference type="NCBIfam" id="TIGR01730">
    <property type="entry name" value="RND_mfp"/>
    <property type="match status" value="1"/>
</dbReference>
<proteinExistence type="inferred from homology"/>